<keyword evidence="4" id="KW-1185">Reference proteome</keyword>
<sequence>MGMEPLSVRFEQKRGHIMVLERTPPLVREELNETQLSMLKQCDIPGLLPIETEECDGQLSLRYVLSGKRMLTEAFRISAWTMADMLGALCRLAEVLEECRLYLLDADRVRLLDEFIFVGDDWQDLKFTYLPIDMPTLYRADDLERLVIRWMMRVKEPDGQVLQSILRLVSTSGFAPIVLIRYIRQILTGPQGAREEKSLISTASAVSSPIAAFEDKPASAKPSRSWDFLHPVSGDLHPVSEIWGDPPEARHGSFLSGDRKEEEPDQESSFMDIGRWRIVVVCVSLFLVAVSWRFIYLNQPSQQKLLACICLTLMLLAGIFYLWNGVPGLLKRKGPSTLQPSNRDIEDSFKMARENNDRDDEQRRVFPRFPNLHTPPIEQEKMSFPAQSIGGSEISKDRSAMEMLNREVPFVAETSWISTPNDQTEYLNHNPSLPSEDYCLVWKTKEAGYRIPLHGKSLVIGRSAEAAQHVDESIGVSRAHVELVRVAEQWKVKDLGSRNGSRLNDKPMAPYELYALQTGDCLTLANSQYCFQNTGR</sequence>
<gene>
    <name evidence="3" type="ORF">FPL14_20950</name>
</gene>
<dbReference type="Pfam" id="PF00498">
    <property type="entry name" value="FHA"/>
    <property type="match status" value="1"/>
</dbReference>
<dbReference type="Gene3D" id="2.60.200.20">
    <property type="match status" value="1"/>
</dbReference>
<organism evidence="3 4">
    <name type="scientific">Cohnella cholangitidis</name>
    <dbReference type="NCBI Taxonomy" id="2598458"/>
    <lineage>
        <taxon>Bacteria</taxon>
        <taxon>Bacillati</taxon>
        <taxon>Bacillota</taxon>
        <taxon>Bacilli</taxon>
        <taxon>Bacillales</taxon>
        <taxon>Paenibacillaceae</taxon>
        <taxon>Cohnella</taxon>
    </lineage>
</organism>
<evidence type="ECO:0000313" key="4">
    <source>
        <dbReference type="Proteomes" id="UP000515679"/>
    </source>
</evidence>
<feature type="transmembrane region" description="Helical" evidence="1">
    <location>
        <begin position="276"/>
        <end position="296"/>
    </location>
</feature>
<dbReference type="SUPFAM" id="SSF49879">
    <property type="entry name" value="SMAD/FHA domain"/>
    <property type="match status" value="1"/>
</dbReference>
<dbReference type="PROSITE" id="PS50006">
    <property type="entry name" value="FHA_DOMAIN"/>
    <property type="match status" value="1"/>
</dbReference>
<dbReference type="AlphaFoldDB" id="A0A7G5C2D1"/>
<dbReference type="InterPro" id="IPR000253">
    <property type="entry name" value="FHA_dom"/>
</dbReference>
<dbReference type="InterPro" id="IPR045962">
    <property type="entry name" value="DUF6382"/>
</dbReference>
<dbReference type="Proteomes" id="UP000515679">
    <property type="component" value="Chromosome"/>
</dbReference>
<name>A0A7G5C2D1_9BACL</name>
<dbReference type="Pfam" id="PF19909">
    <property type="entry name" value="DUF6382"/>
    <property type="match status" value="1"/>
</dbReference>
<feature type="domain" description="FHA" evidence="2">
    <location>
        <begin position="458"/>
        <end position="508"/>
    </location>
</feature>
<keyword evidence="1" id="KW-1133">Transmembrane helix</keyword>
<keyword evidence="1" id="KW-0812">Transmembrane</keyword>
<evidence type="ECO:0000313" key="3">
    <source>
        <dbReference type="EMBL" id="QMV43365.1"/>
    </source>
</evidence>
<keyword evidence="1" id="KW-0472">Membrane</keyword>
<reference evidence="3 4" key="1">
    <citation type="submission" date="2019-07" db="EMBL/GenBank/DDBJ databases">
        <authorList>
            <person name="Kim J.K."/>
            <person name="Cheong H.-M."/>
            <person name="Choi Y."/>
            <person name="Hwang K.J."/>
            <person name="Lee S."/>
            <person name="Choi C."/>
        </authorList>
    </citation>
    <scope>NUCLEOTIDE SEQUENCE [LARGE SCALE GENOMIC DNA]</scope>
    <source>
        <strain evidence="3 4">KS 22</strain>
    </source>
</reference>
<evidence type="ECO:0000256" key="1">
    <source>
        <dbReference type="SAM" id="Phobius"/>
    </source>
</evidence>
<proteinExistence type="predicted"/>
<dbReference type="SMART" id="SM00240">
    <property type="entry name" value="FHA"/>
    <property type="match status" value="1"/>
</dbReference>
<feature type="transmembrane region" description="Helical" evidence="1">
    <location>
        <begin position="305"/>
        <end position="323"/>
    </location>
</feature>
<dbReference type="EMBL" id="CP041969">
    <property type="protein sequence ID" value="QMV43365.1"/>
    <property type="molecule type" value="Genomic_DNA"/>
</dbReference>
<evidence type="ECO:0000259" key="2">
    <source>
        <dbReference type="PROSITE" id="PS50006"/>
    </source>
</evidence>
<dbReference type="CDD" id="cd00060">
    <property type="entry name" value="FHA"/>
    <property type="match status" value="1"/>
</dbReference>
<protein>
    <submittedName>
        <fullName evidence="3">FHA domain-containing protein</fullName>
    </submittedName>
</protein>
<accession>A0A7G5C2D1</accession>
<dbReference type="KEGG" id="cchl:FPL14_20950"/>
<dbReference type="InterPro" id="IPR008984">
    <property type="entry name" value="SMAD_FHA_dom_sf"/>
</dbReference>